<gene>
    <name evidence="3" type="ORF">PANT_9d00011</name>
</gene>
<name>M9ME79_PSEA3</name>
<feature type="compositionally biased region" description="Acidic residues" evidence="1">
    <location>
        <begin position="60"/>
        <end position="70"/>
    </location>
</feature>
<feature type="compositionally biased region" description="Low complexity" evidence="1">
    <location>
        <begin position="42"/>
        <end position="54"/>
    </location>
</feature>
<evidence type="ECO:0000259" key="2">
    <source>
        <dbReference type="PROSITE" id="PS00028"/>
    </source>
</evidence>
<dbReference type="AlphaFoldDB" id="M9ME79"/>
<reference evidence="4" key="1">
    <citation type="journal article" date="2013" name="Genome Announc.">
        <title>Genome sequence of the basidiomycetous yeast Pseudozyma antarctica T-34, a producer of the glycolipid biosurfactants mannosylerythritol lipids.</title>
        <authorList>
            <person name="Morita T."/>
            <person name="Koike H."/>
            <person name="Koyama Y."/>
            <person name="Hagiwara H."/>
            <person name="Ito E."/>
            <person name="Fukuoka T."/>
            <person name="Imura T."/>
            <person name="Machida M."/>
            <person name="Kitamoto D."/>
        </authorList>
    </citation>
    <scope>NUCLEOTIDE SEQUENCE [LARGE SCALE GENOMIC DNA]</scope>
    <source>
        <strain evidence="4">T-34</strain>
    </source>
</reference>
<evidence type="ECO:0000256" key="1">
    <source>
        <dbReference type="SAM" id="MobiDB-lite"/>
    </source>
</evidence>
<accession>M9ME79</accession>
<evidence type="ECO:0000313" key="3">
    <source>
        <dbReference type="EMBL" id="GAC73237.1"/>
    </source>
</evidence>
<dbReference type="PROSITE" id="PS00028">
    <property type="entry name" value="ZINC_FINGER_C2H2_1"/>
    <property type="match status" value="1"/>
</dbReference>
<feature type="compositionally biased region" description="Low complexity" evidence="1">
    <location>
        <begin position="172"/>
        <end position="184"/>
    </location>
</feature>
<feature type="region of interest" description="Disordered" evidence="1">
    <location>
        <begin position="158"/>
        <end position="185"/>
    </location>
</feature>
<feature type="region of interest" description="Disordered" evidence="1">
    <location>
        <begin position="263"/>
        <end position="317"/>
    </location>
</feature>
<dbReference type="InterPro" id="IPR013087">
    <property type="entry name" value="Znf_C2H2_type"/>
</dbReference>
<evidence type="ECO:0000313" key="4">
    <source>
        <dbReference type="Proteomes" id="UP000011976"/>
    </source>
</evidence>
<feature type="compositionally biased region" description="Basic residues" evidence="1">
    <location>
        <begin position="1"/>
        <end position="11"/>
    </location>
</feature>
<feature type="region of interest" description="Disordered" evidence="1">
    <location>
        <begin position="1"/>
        <end position="86"/>
    </location>
</feature>
<sequence length="317" mass="34350">MSARRSTRKSRPSSSYIEIIEDSEDSGDAALVRDSNGESVDEYAANDTANADETACSEDASVEYAEEEASLAENADSRLESDRRPEAELIKGIEDEKIREILELSPKEGKQPCPCCDKVYIADASYLRHVKTHEKYAEAAKKLETTYRSRIKSKFAHLAATTGTTRRKPTRSSKQASSSGQVSSEGTVLLVEGSGMRNESGQLGLAARSQLLCLREIARGQRDIVEGHRLLFKALGILNDSVRESQGLETPDPRWKQLAEDTASLARGGESGASAVASAPPRPSSNPPAQSSSSKGKRRATEGEIRRSAAQKPRHSA</sequence>
<dbReference type="Proteomes" id="UP000011976">
    <property type="component" value="Unassembled WGS sequence"/>
</dbReference>
<organism evidence="3 4">
    <name type="scientific">Pseudozyma antarctica (strain T-34)</name>
    <name type="common">Yeast</name>
    <name type="synonym">Candida antarctica</name>
    <dbReference type="NCBI Taxonomy" id="1151754"/>
    <lineage>
        <taxon>Eukaryota</taxon>
        <taxon>Fungi</taxon>
        <taxon>Dikarya</taxon>
        <taxon>Basidiomycota</taxon>
        <taxon>Ustilaginomycotina</taxon>
        <taxon>Ustilaginomycetes</taxon>
        <taxon>Ustilaginales</taxon>
        <taxon>Ustilaginaceae</taxon>
        <taxon>Moesziomyces</taxon>
    </lineage>
</organism>
<feature type="domain" description="C2H2-type" evidence="2">
    <location>
        <begin position="113"/>
        <end position="133"/>
    </location>
</feature>
<protein>
    <submittedName>
        <fullName evidence="3">DNA polymerase delta, catalytic subunit</fullName>
    </submittedName>
</protein>
<feature type="compositionally biased region" description="Basic and acidic residues" evidence="1">
    <location>
        <begin position="75"/>
        <end position="86"/>
    </location>
</feature>
<proteinExistence type="predicted"/>
<dbReference type="EMBL" id="DF196775">
    <property type="protein sequence ID" value="GAC73237.1"/>
    <property type="molecule type" value="Genomic_DNA"/>
</dbReference>